<evidence type="ECO:0000313" key="2">
    <source>
        <dbReference type="Proteomes" id="UP000182057"/>
    </source>
</evidence>
<proteinExistence type="predicted"/>
<organism evidence="1 2">
    <name type="scientific">Tannerella forsythia</name>
    <name type="common">Bacteroides forsythus</name>
    <dbReference type="NCBI Taxonomy" id="28112"/>
    <lineage>
        <taxon>Bacteria</taxon>
        <taxon>Pseudomonadati</taxon>
        <taxon>Bacteroidota</taxon>
        <taxon>Bacteroidia</taxon>
        <taxon>Bacteroidales</taxon>
        <taxon>Tannerellaceae</taxon>
        <taxon>Tannerella</taxon>
    </lineage>
</organism>
<dbReference type="Proteomes" id="UP000182057">
    <property type="component" value="Unassembled WGS sequence"/>
</dbReference>
<dbReference type="EMBL" id="FMMM01000070">
    <property type="protein sequence ID" value="SCQ23514.1"/>
    <property type="molecule type" value="Genomic_DNA"/>
</dbReference>
<dbReference type="SUPFAM" id="SSF52540">
    <property type="entry name" value="P-loop containing nucleoside triphosphate hydrolases"/>
    <property type="match status" value="1"/>
</dbReference>
<evidence type="ECO:0000313" key="1">
    <source>
        <dbReference type="EMBL" id="SCQ23514.1"/>
    </source>
</evidence>
<dbReference type="InterPro" id="IPR050238">
    <property type="entry name" value="DNA_Rep/Repair_Clamp_Loader"/>
</dbReference>
<dbReference type="GO" id="GO:0006261">
    <property type="term" value="P:DNA-templated DNA replication"/>
    <property type="evidence" value="ECO:0007669"/>
    <property type="project" value="TreeGrafter"/>
</dbReference>
<reference evidence="1 2" key="1">
    <citation type="submission" date="2016-09" db="EMBL/GenBank/DDBJ databases">
        <authorList>
            <person name="Capua I."/>
            <person name="De Benedictis P."/>
            <person name="Joannis T."/>
            <person name="Lombin L.H."/>
            <person name="Cattoli G."/>
        </authorList>
    </citation>
    <scope>NUCLEOTIDE SEQUENCE [LARGE SCALE GENOMIC DNA]</scope>
    <source>
        <strain evidence="1 2">UB20</strain>
    </source>
</reference>
<keyword evidence="1" id="KW-0548">Nucleotidyltransferase</keyword>
<dbReference type="PANTHER" id="PTHR11669">
    <property type="entry name" value="REPLICATION FACTOR C / DNA POLYMERASE III GAMMA-TAU SUBUNIT"/>
    <property type="match status" value="1"/>
</dbReference>
<dbReference type="InterPro" id="IPR027417">
    <property type="entry name" value="P-loop_NTPase"/>
</dbReference>
<keyword evidence="1" id="KW-0808">Transferase</keyword>
<accession>A0A1D3UTF1</accession>
<gene>
    <name evidence="1" type="primary">dnaX_1</name>
    <name evidence="1" type="ORF">TFUB20_02085</name>
</gene>
<dbReference type="Gene3D" id="3.40.50.300">
    <property type="entry name" value="P-loop containing nucleotide triphosphate hydrolases"/>
    <property type="match status" value="1"/>
</dbReference>
<dbReference type="AlphaFoldDB" id="A0A1D3UTF1"/>
<dbReference type="EC" id="2.7.7.7" evidence="1"/>
<sequence length="374" mass="43364">MLFKDIVGQEELKKQLTETARKGTVAHAQLFCGQPGAGAFPLALAYARYLNCTDRSETDACGKCKSCLQYNELAHPDLHFVFPIVANKEGKKTVCDDYLAEWCDFLKTYAYFDLDRWLDRIEAGNKQALIYAEESDRILRKVSLKIYEAEYRILLIWMPERMNIACANKLLKIIEEPPKNTVILMVSDTPEQILGTILSRTQRLNVRPITAKALTEAIIQQYHLEPDAARQIAHLAHGNMLEAEKTLSTEQESDVFLEFFIRMMRNSWARNVKEMKNMAEELSTMTREKQKSFLNYCQHLIRENFVYRFRSDDLNYMKPNEAAFSARFSPFVNERNVFDLIRELSDAERHISQNGNAKMIFFDLSLQITVLLKK</sequence>
<dbReference type="GO" id="GO:0003887">
    <property type="term" value="F:DNA-directed DNA polymerase activity"/>
    <property type="evidence" value="ECO:0007669"/>
    <property type="project" value="UniProtKB-EC"/>
</dbReference>
<name>A0A1D3UTF1_TANFO</name>
<dbReference type="RefSeq" id="WP_074450102.1">
    <property type="nucleotide sequence ID" value="NZ_FMMM01000070.1"/>
</dbReference>
<protein>
    <submittedName>
        <fullName evidence="1">DNA polymerase III subunit gamma/tau</fullName>
        <ecNumber evidence="1">2.7.7.7</ecNumber>
    </submittedName>
</protein>
<dbReference type="PANTHER" id="PTHR11669:SF8">
    <property type="entry name" value="DNA POLYMERASE III SUBUNIT DELTA"/>
    <property type="match status" value="1"/>
</dbReference>
<dbReference type="Pfam" id="PF13177">
    <property type="entry name" value="DNA_pol3_delta2"/>
    <property type="match status" value="1"/>
</dbReference>
<dbReference type="OrthoDB" id="9811073at2"/>